<dbReference type="EMBL" id="JAXCLA010000002">
    <property type="protein sequence ID" value="MDY0743963.1"/>
    <property type="molecule type" value="Genomic_DNA"/>
</dbReference>
<accession>A0ABU5DCG6</accession>
<keyword evidence="7 16" id="KW-0732">Signal</keyword>
<dbReference type="Pfam" id="PF00593">
    <property type="entry name" value="TonB_dep_Rec_b-barrel"/>
    <property type="match status" value="1"/>
</dbReference>
<dbReference type="SUPFAM" id="SSF56935">
    <property type="entry name" value="Porins"/>
    <property type="match status" value="1"/>
</dbReference>
<dbReference type="InterPro" id="IPR036942">
    <property type="entry name" value="Beta-barrel_TonB_sf"/>
</dbReference>
<dbReference type="Proteomes" id="UP001285263">
    <property type="component" value="Unassembled WGS sequence"/>
</dbReference>
<comment type="similarity">
    <text evidence="2 14 15">Belongs to the TonB-dependent receptor family.</text>
</comment>
<evidence type="ECO:0000259" key="18">
    <source>
        <dbReference type="Pfam" id="PF07715"/>
    </source>
</evidence>
<dbReference type="NCBIfam" id="TIGR01783">
    <property type="entry name" value="TonB-siderophor"/>
    <property type="match status" value="1"/>
</dbReference>
<dbReference type="Gene3D" id="2.40.170.20">
    <property type="entry name" value="TonB-dependent receptor, beta-barrel domain"/>
    <property type="match status" value="1"/>
</dbReference>
<evidence type="ECO:0000256" key="16">
    <source>
        <dbReference type="SAM" id="SignalP"/>
    </source>
</evidence>
<comment type="caution">
    <text evidence="19">The sequence shown here is derived from an EMBL/GenBank/DDBJ whole genome shotgun (WGS) entry which is preliminary data.</text>
</comment>
<reference evidence="19 20" key="1">
    <citation type="submission" date="2023-11" db="EMBL/GenBank/DDBJ databases">
        <title>Paucibacter sp. nov., isolated from fresh soil in Korea.</title>
        <authorList>
            <person name="Le N.T.T."/>
        </authorList>
    </citation>
    <scope>NUCLEOTIDE SEQUENCE [LARGE SCALE GENOMIC DNA]</scope>
    <source>
        <strain evidence="19 20">R3-3</strain>
    </source>
</reference>
<dbReference type="InterPro" id="IPR010105">
    <property type="entry name" value="TonB_sidphr_rcpt"/>
</dbReference>
<evidence type="ECO:0000313" key="20">
    <source>
        <dbReference type="Proteomes" id="UP001285263"/>
    </source>
</evidence>
<keyword evidence="12 19" id="KW-0675">Receptor</keyword>
<evidence type="ECO:0000256" key="13">
    <source>
        <dbReference type="ARBA" id="ARBA00023237"/>
    </source>
</evidence>
<dbReference type="Pfam" id="PF07715">
    <property type="entry name" value="Plug"/>
    <property type="match status" value="1"/>
</dbReference>
<dbReference type="CDD" id="cd01347">
    <property type="entry name" value="ligand_gated_channel"/>
    <property type="match status" value="1"/>
</dbReference>
<evidence type="ECO:0000259" key="17">
    <source>
        <dbReference type="Pfam" id="PF00593"/>
    </source>
</evidence>
<keyword evidence="8" id="KW-0408">Iron</keyword>
<dbReference type="PANTHER" id="PTHR32552:SF68">
    <property type="entry name" value="FERRICHROME OUTER MEMBRANE TRANSPORTER_PHAGE RECEPTOR"/>
    <property type="match status" value="1"/>
</dbReference>
<evidence type="ECO:0000256" key="12">
    <source>
        <dbReference type="ARBA" id="ARBA00023170"/>
    </source>
</evidence>
<evidence type="ECO:0000256" key="9">
    <source>
        <dbReference type="ARBA" id="ARBA00023065"/>
    </source>
</evidence>
<comment type="subcellular location">
    <subcellularLocation>
        <location evidence="1 14">Cell outer membrane</location>
        <topology evidence="1 14">Multi-pass membrane protein</topology>
    </subcellularLocation>
</comment>
<evidence type="ECO:0000256" key="3">
    <source>
        <dbReference type="ARBA" id="ARBA00022448"/>
    </source>
</evidence>
<keyword evidence="13 14" id="KW-0998">Cell outer membrane</keyword>
<name>A0ABU5DCG6_9BURK</name>
<evidence type="ECO:0000256" key="5">
    <source>
        <dbReference type="ARBA" id="ARBA00022496"/>
    </source>
</evidence>
<keyword evidence="10 15" id="KW-0798">TonB box</keyword>
<dbReference type="InterPro" id="IPR012910">
    <property type="entry name" value="Plug_dom"/>
</dbReference>
<dbReference type="InterPro" id="IPR037066">
    <property type="entry name" value="Plug_dom_sf"/>
</dbReference>
<evidence type="ECO:0000256" key="2">
    <source>
        <dbReference type="ARBA" id="ARBA00009810"/>
    </source>
</evidence>
<protein>
    <submittedName>
        <fullName evidence="19">TonB-dependent siderophore receptor</fullName>
    </submittedName>
</protein>
<sequence>MNPIRPPHTSFPTRPTSTAVQALIAVAAFAHLAPAAAQTAPAAPDNKTLPTVRVSADAENDKYTVKSISSAVKTDTALLDTPQTVTVITEALIKDQAMQSMADVTRYVPGIGMANGEGNRDSPVFRGSNSASGDFYIDGVRDDVEYYRDLYNVERVEALTGPNAMIFGRGGSGGVINRVTKQANWRTVRAADLTLGSYKNRRLTADVGQALNDTVAFRVTGMAEDSGGYQRDFSLKRSGINPTVAIRADRNTSIVLGFEHFNDERTTDRGIPSRNGRPLDLPVDAFFGDPNPDGRQTRLKSNAVTGVIDHDFGGGVHLTNKTRYTDYDKFYQNYNAGAVNAAGTLVPISAYNNHQWRKNFFNQTDVTFDVVSGSVKHKILVGMELGQQDTDYLRMTGKFNNGTVTSINVPLATPDGPLPTTYVLGGSTADRDGKSKAKIAGFYAQDQIELSPQWQLIAGLRYDSFKLSYHNNVTTGILAPTATAPANLSSDDKLLSPRAGVLFKAMPSLSLYANYSIASFPRGGDQLSSLTNVNQGLKPEKFVNTEFGAKWEIKPDLLATLAVYKLDRKNVAVTNPATGIADQLVDGARTYGVELGIGGNVTRDWSINGGYAYQDAKLKATASATALAGATVQNVPRNTFSLWNRYDFNSSLGAGLGVIRRGDSFTSTSNAVVLPAYTRVDAALFYAINTNYKVQLNVENLTDKKYYAVANGDNNITPGSPRAFKVMMSVKY</sequence>
<keyword evidence="11 14" id="KW-0472">Membrane</keyword>
<evidence type="ECO:0000256" key="6">
    <source>
        <dbReference type="ARBA" id="ARBA00022692"/>
    </source>
</evidence>
<evidence type="ECO:0000256" key="15">
    <source>
        <dbReference type="RuleBase" id="RU003357"/>
    </source>
</evidence>
<organism evidence="19 20">
    <name type="scientific">Roseateles agri</name>
    <dbReference type="NCBI Taxonomy" id="3098619"/>
    <lineage>
        <taxon>Bacteria</taxon>
        <taxon>Pseudomonadati</taxon>
        <taxon>Pseudomonadota</taxon>
        <taxon>Betaproteobacteria</taxon>
        <taxon>Burkholderiales</taxon>
        <taxon>Sphaerotilaceae</taxon>
        <taxon>Roseateles</taxon>
    </lineage>
</organism>
<keyword evidence="6 14" id="KW-0812">Transmembrane</keyword>
<keyword evidence="9" id="KW-0406">Ion transport</keyword>
<feature type="chain" id="PRO_5045057379" evidence="16">
    <location>
        <begin position="31"/>
        <end position="732"/>
    </location>
</feature>
<proteinExistence type="inferred from homology"/>
<keyword evidence="3 14" id="KW-0813">Transport</keyword>
<keyword evidence="20" id="KW-1185">Reference proteome</keyword>
<evidence type="ECO:0000256" key="8">
    <source>
        <dbReference type="ARBA" id="ARBA00023004"/>
    </source>
</evidence>
<dbReference type="RefSeq" id="WP_320421876.1">
    <property type="nucleotide sequence ID" value="NZ_JAXCLA010000002.1"/>
</dbReference>
<dbReference type="Gene3D" id="2.170.130.10">
    <property type="entry name" value="TonB-dependent receptor, plug domain"/>
    <property type="match status" value="1"/>
</dbReference>
<evidence type="ECO:0000313" key="19">
    <source>
        <dbReference type="EMBL" id="MDY0743963.1"/>
    </source>
</evidence>
<feature type="signal peptide" evidence="16">
    <location>
        <begin position="1"/>
        <end position="30"/>
    </location>
</feature>
<dbReference type="PROSITE" id="PS52016">
    <property type="entry name" value="TONB_DEPENDENT_REC_3"/>
    <property type="match status" value="1"/>
</dbReference>
<gene>
    <name evidence="19" type="ORF">SNE35_05580</name>
</gene>
<keyword evidence="4 14" id="KW-1134">Transmembrane beta strand</keyword>
<feature type="domain" description="TonB-dependent receptor-like beta-barrel" evidence="17">
    <location>
        <begin position="249"/>
        <end position="701"/>
    </location>
</feature>
<evidence type="ECO:0000256" key="10">
    <source>
        <dbReference type="ARBA" id="ARBA00023077"/>
    </source>
</evidence>
<evidence type="ECO:0000256" key="14">
    <source>
        <dbReference type="PROSITE-ProRule" id="PRU01360"/>
    </source>
</evidence>
<evidence type="ECO:0000256" key="11">
    <source>
        <dbReference type="ARBA" id="ARBA00023136"/>
    </source>
</evidence>
<keyword evidence="5" id="KW-0410">Iron transport</keyword>
<evidence type="ECO:0000256" key="4">
    <source>
        <dbReference type="ARBA" id="ARBA00022452"/>
    </source>
</evidence>
<dbReference type="InterPro" id="IPR000531">
    <property type="entry name" value="Beta-barrel_TonB"/>
</dbReference>
<dbReference type="PANTHER" id="PTHR32552">
    <property type="entry name" value="FERRICHROME IRON RECEPTOR-RELATED"/>
    <property type="match status" value="1"/>
</dbReference>
<dbReference type="InterPro" id="IPR039426">
    <property type="entry name" value="TonB-dep_rcpt-like"/>
</dbReference>
<evidence type="ECO:0000256" key="1">
    <source>
        <dbReference type="ARBA" id="ARBA00004571"/>
    </source>
</evidence>
<evidence type="ECO:0000256" key="7">
    <source>
        <dbReference type="ARBA" id="ARBA00022729"/>
    </source>
</evidence>
<feature type="domain" description="TonB-dependent receptor plug" evidence="18">
    <location>
        <begin position="79"/>
        <end position="175"/>
    </location>
</feature>